<sequence length="972" mass="110689">MPPKPRKELDSKRLQNSLRANILSLIKRNHRAVACRATWRVHKDDVELAMLQITSKRMLLNDAINSIDGVIFFFSCISSVCSNPNVKQTRSDQNSQEAETDTYPCVAFFVVYEPSEKCSDNTFFAALHNHDVEPTITPIRVRNHGNQEMETAARQLFQVVKDHNNQSIQDMIDVSNTYCYRNASVESSEAESEDEEEYEEFHPKHFPTVPCCFVIVNHGGFLQAFDSAIKKLESDGLVVETTLDTELETVAPGTCSNDVISTIRKIERVMEMSKHALYRGIIYYKPNGAQLTYVKLMDISSYLNKLLANQAINKDLLKHFSTVERILSHPACEIVEQIKFDFNLIEVSNGFCFVISLRSFVHNPIGESRIGKLSPRAYVPYDCYATPEPRYFREGVYNSFPDNEVRLNFLNKFFQCLLAFKMPQKSRKLVVAGPRDSGKTSWANIFHRIIPPEYIASITNERQFSASMINDDTQLVIIDEWCGTRMNSELAKTILQGGWMVTAVKHGQPRCVNSFSPFYITTNSVPDFGAEDDNVRRRIQIYQTSSLPATMFGIDKWLFDNSMHCISWIADQINRNRSLIAPEELWYEECSSHSSLVPSLISDAQWTRSDIVQITEADLEPAQNPNREPNDETVIHPGFVAEFKSRRLARKRQRSRQLFVGDTSSDDDSLSNVELVDQDIENMAEASTPSPKDLQVSQIEAVQPSSENDNTTAALPSSEIEHQISEVQPVEASDENENNPAAIPTSPIQHQISEVQPVEASNENENTTAALPISPTEQPSTRAPQDLPMAPVADVSTETADPPIQPPATIINQQPSTSHEGSQPPDDTPERWQLNSITYMTKVANLIKYQFYKNLQKGHVHSFLERWRQAKLKRDFHEIAFWTKPDPEIDAWMLATGRLREVFNLDTFVEQHPDIVPHLEQLRKTLNVRVLTSRCPVVEALRKRENPDEQRTDDAPQLSSQTFWTTIKKWWR</sequence>
<dbReference type="Gene3D" id="3.40.50.300">
    <property type="entry name" value="P-loop containing nucleotide triphosphate hydrolases"/>
    <property type="match status" value="1"/>
</dbReference>
<dbReference type="InterPro" id="IPR027417">
    <property type="entry name" value="P-loop_NTPase"/>
</dbReference>
<evidence type="ECO:0000313" key="3">
    <source>
        <dbReference type="Proteomes" id="UP001152795"/>
    </source>
</evidence>
<feature type="region of interest" description="Disordered" evidence="1">
    <location>
        <begin position="754"/>
        <end position="831"/>
    </location>
</feature>
<dbReference type="SUPFAM" id="SSF52540">
    <property type="entry name" value="P-loop containing nucleoside triphosphate hydrolases"/>
    <property type="match status" value="1"/>
</dbReference>
<evidence type="ECO:0000256" key="1">
    <source>
        <dbReference type="SAM" id="MobiDB-lite"/>
    </source>
</evidence>
<gene>
    <name evidence="2" type="ORF">PACLA_8A024617</name>
</gene>
<comment type="caution">
    <text evidence="2">The sequence shown here is derived from an EMBL/GenBank/DDBJ whole genome shotgun (WGS) entry which is preliminary data.</text>
</comment>
<feature type="region of interest" description="Disordered" evidence="1">
    <location>
        <begin position="725"/>
        <end position="744"/>
    </location>
</feature>
<dbReference type="AlphaFoldDB" id="A0A7D9HQ36"/>
<dbReference type="EMBL" id="CACRXK020001259">
    <property type="protein sequence ID" value="CAB3987980.1"/>
    <property type="molecule type" value="Genomic_DNA"/>
</dbReference>
<reference evidence="2" key="1">
    <citation type="submission" date="2020-04" db="EMBL/GenBank/DDBJ databases">
        <authorList>
            <person name="Alioto T."/>
            <person name="Alioto T."/>
            <person name="Gomez Garrido J."/>
        </authorList>
    </citation>
    <scope>NUCLEOTIDE SEQUENCE</scope>
    <source>
        <strain evidence="2">A484AB</strain>
    </source>
</reference>
<proteinExistence type="predicted"/>
<name>A0A7D9HQ36_PARCT</name>
<evidence type="ECO:0000313" key="2">
    <source>
        <dbReference type="EMBL" id="CAB3987980.1"/>
    </source>
</evidence>
<feature type="compositionally biased region" description="Polar residues" evidence="1">
    <location>
        <begin position="810"/>
        <end position="821"/>
    </location>
</feature>
<feature type="compositionally biased region" description="Polar residues" evidence="1">
    <location>
        <begin position="754"/>
        <end position="783"/>
    </location>
</feature>
<keyword evidence="3" id="KW-1185">Reference proteome</keyword>
<dbReference type="Proteomes" id="UP001152795">
    <property type="component" value="Unassembled WGS sequence"/>
</dbReference>
<dbReference type="OrthoDB" id="5976409at2759"/>
<organism evidence="2 3">
    <name type="scientific">Paramuricea clavata</name>
    <name type="common">Red gorgonian</name>
    <name type="synonym">Violescent sea-whip</name>
    <dbReference type="NCBI Taxonomy" id="317549"/>
    <lineage>
        <taxon>Eukaryota</taxon>
        <taxon>Metazoa</taxon>
        <taxon>Cnidaria</taxon>
        <taxon>Anthozoa</taxon>
        <taxon>Octocorallia</taxon>
        <taxon>Malacalcyonacea</taxon>
        <taxon>Plexauridae</taxon>
        <taxon>Paramuricea</taxon>
    </lineage>
</organism>
<protein>
    <submittedName>
        <fullName evidence="2">Uncharacterized protein</fullName>
    </submittedName>
</protein>
<accession>A0A7D9HQ36</accession>
<feature type="region of interest" description="Disordered" evidence="1">
    <location>
        <begin position="686"/>
        <end position="715"/>
    </location>
</feature>